<organism evidence="2 3">
    <name type="scientific">Kroppenstedtia eburnea</name>
    <dbReference type="NCBI Taxonomy" id="714067"/>
    <lineage>
        <taxon>Bacteria</taxon>
        <taxon>Bacillati</taxon>
        <taxon>Bacillota</taxon>
        <taxon>Bacilli</taxon>
        <taxon>Bacillales</taxon>
        <taxon>Thermoactinomycetaceae</taxon>
        <taxon>Kroppenstedtia</taxon>
    </lineage>
</organism>
<gene>
    <name evidence="2" type="ORF">SAMN05421790_103271</name>
</gene>
<dbReference type="RefSeq" id="WP_076524202.1">
    <property type="nucleotide sequence ID" value="NZ_CP048103.1"/>
</dbReference>
<keyword evidence="1" id="KW-0472">Membrane</keyword>
<reference evidence="3" key="1">
    <citation type="submission" date="2017-01" db="EMBL/GenBank/DDBJ databases">
        <authorList>
            <person name="Varghese N."/>
            <person name="Submissions S."/>
        </authorList>
    </citation>
    <scope>NUCLEOTIDE SEQUENCE [LARGE SCALE GENOMIC DNA]</scope>
    <source>
        <strain evidence="3">DSM 45196</strain>
    </source>
</reference>
<feature type="transmembrane region" description="Helical" evidence="1">
    <location>
        <begin position="96"/>
        <end position="114"/>
    </location>
</feature>
<accession>A0A1N7KU88</accession>
<proteinExistence type="predicted"/>
<dbReference type="EMBL" id="FTOD01000003">
    <property type="protein sequence ID" value="SIS65111.1"/>
    <property type="molecule type" value="Genomic_DNA"/>
</dbReference>
<keyword evidence="1" id="KW-1133">Transmembrane helix</keyword>
<feature type="transmembrane region" description="Helical" evidence="1">
    <location>
        <begin position="7"/>
        <end position="23"/>
    </location>
</feature>
<feature type="transmembrane region" description="Helical" evidence="1">
    <location>
        <begin position="35"/>
        <end position="59"/>
    </location>
</feature>
<dbReference type="OrthoDB" id="2971980at2"/>
<name>A0A1N7KU88_9BACL</name>
<evidence type="ECO:0000313" key="3">
    <source>
        <dbReference type="Proteomes" id="UP000186795"/>
    </source>
</evidence>
<dbReference type="Proteomes" id="UP000186795">
    <property type="component" value="Unassembled WGS sequence"/>
</dbReference>
<sequence>MRKLKAVGYLFLLVMICLHVLGFRNLETLGDLKGVFLISLLIAGIGCSITLVYGVPVSILSDKITQSLKGWVRLLAAFILHAAVGMIALWVQEINVINIGLLFAIMYWVIDEILRKLEGTPNNKIP</sequence>
<feature type="transmembrane region" description="Helical" evidence="1">
    <location>
        <begin position="71"/>
        <end position="90"/>
    </location>
</feature>
<protein>
    <submittedName>
        <fullName evidence="2">Uncharacterized protein</fullName>
    </submittedName>
</protein>
<evidence type="ECO:0000313" key="2">
    <source>
        <dbReference type="EMBL" id="SIS65111.1"/>
    </source>
</evidence>
<keyword evidence="3" id="KW-1185">Reference proteome</keyword>
<dbReference type="AlphaFoldDB" id="A0A1N7KU88"/>
<evidence type="ECO:0000256" key="1">
    <source>
        <dbReference type="SAM" id="Phobius"/>
    </source>
</evidence>
<keyword evidence="1" id="KW-0812">Transmembrane</keyword>